<evidence type="ECO:0000256" key="9">
    <source>
        <dbReference type="ARBA" id="ARBA00022842"/>
    </source>
</evidence>
<keyword evidence="14" id="KW-0238">DNA-binding</keyword>
<dbReference type="GO" id="GO:0003964">
    <property type="term" value="F:RNA-directed DNA polymerase activity"/>
    <property type="evidence" value="ECO:0007669"/>
    <property type="project" value="UniProtKB-KW"/>
</dbReference>
<dbReference type="Gene3D" id="2.40.70.10">
    <property type="entry name" value="Acid Proteases"/>
    <property type="match status" value="1"/>
</dbReference>
<evidence type="ECO:0000256" key="3">
    <source>
        <dbReference type="ARBA" id="ARBA00022695"/>
    </source>
</evidence>
<evidence type="ECO:0000313" key="21">
    <source>
        <dbReference type="Proteomes" id="UP000077671"/>
    </source>
</evidence>
<dbReference type="GO" id="GO:0046872">
    <property type="term" value="F:metal ion binding"/>
    <property type="evidence" value="ECO:0007669"/>
    <property type="project" value="UniProtKB-KW"/>
</dbReference>
<keyword evidence="4" id="KW-0540">Nuclease</keyword>
<dbReference type="InterPro" id="IPR000477">
    <property type="entry name" value="RT_dom"/>
</dbReference>
<reference evidence="20" key="1">
    <citation type="submission" date="2016-04" db="EMBL/GenBank/DDBJ databases">
        <authorList>
            <person name="Nguyen H.D."/>
            <person name="Kesanakurti P."/>
            <person name="Cullis J."/>
            <person name="Levesque C.A."/>
            <person name="Hambleton S."/>
        </authorList>
    </citation>
    <scope>NUCLEOTIDE SEQUENCE</scope>
    <source>
        <strain evidence="20">DAOMC 238032</strain>
    </source>
</reference>
<feature type="region of interest" description="Disordered" evidence="16">
    <location>
        <begin position="1"/>
        <end position="40"/>
    </location>
</feature>
<dbReference type="GO" id="GO:0003887">
    <property type="term" value="F:DNA-directed DNA polymerase activity"/>
    <property type="evidence" value="ECO:0007669"/>
    <property type="project" value="UniProtKB-KW"/>
</dbReference>
<dbReference type="EMBL" id="LWDD02001727">
    <property type="protein sequence ID" value="KAE8245924.1"/>
    <property type="molecule type" value="Genomic_DNA"/>
</dbReference>
<dbReference type="InterPro" id="IPR043502">
    <property type="entry name" value="DNA/RNA_pol_sf"/>
</dbReference>
<evidence type="ECO:0000256" key="4">
    <source>
        <dbReference type="ARBA" id="ARBA00022722"/>
    </source>
</evidence>
<feature type="domain" description="Integrase catalytic" evidence="19">
    <location>
        <begin position="919"/>
        <end position="1079"/>
    </location>
</feature>
<keyword evidence="6" id="KW-0064">Aspartyl protease</keyword>
<evidence type="ECO:0008006" key="22">
    <source>
        <dbReference type="Google" id="ProtNLM"/>
    </source>
</evidence>
<dbReference type="GO" id="GO:0005634">
    <property type="term" value="C:nucleus"/>
    <property type="evidence" value="ECO:0007669"/>
    <property type="project" value="UniProtKB-ARBA"/>
</dbReference>
<evidence type="ECO:0000259" key="19">
    <source>
        <dbReference type="PROSITE" id="PS50994"/>
    </source>
</evidence>
<dbReference type="GO" id="GO:0004519">
    <property type="term" value="F:endonuclease activity"/>
    <property type="evidence" value="ECO:0007669"/>
    <property type="project" value="UniProtKB-KW"/>
</dbReference>
<protein>
    <recommendedName>
        <fullName evidence="22">Reverse transcriptase</fullName>
    </recommendedName>
</protein>
<organism evidence="20 21">
    <name type="scientific">Tilletia caries</name>
    <name type="common">wheat bunt fungus</name>
    <dbReference type="NCBI Taxonomy" id="13290"/>
    <lineage>
        <taxon>Eukaryota</taxon>
        <taxon>Fungi</taxon>
        <taxon>Dikarya</taxon>
        <taxon>Basidiomycota</taxon>
        <taxon>Ustilaginomycotina</taxon>
        <taxon>Exobasidiomycetes</taxon>
        <taxon>Tilletiales</taxon>
        <taxon>Tilletiaceae</taxon>
        <taxon>Tilletia</taxon>
    </lineage>
</organism>
<dbReference type="InterPro" id="IPR036397">
    <property type="entry name" value="RNaseH_sf"/>
</dbReference>
<dbReference type="Pfam" id="PF17921">
    <property type="entry name" value="Integrase_H2C2"/>
    <property type="match status" value="1"/>
</dbReference>
<keyword evidence="1" id="KW-0645">Protease</keyword>
<dbReference type="Pfam" id="PF00078">
    <property type="entry name" value="RVT_1"/>
    <property type="match status" value="1"/>
</dbReference>
<evidence type="ECO:0000256" key="11">
    <source>
        <dbReference type="ARBA" id="ARBA00022908"/>
    </source>
</evidence>
<dbReference type="PROSITE" id="PS50175">
    <property type="entry name" value="ASP_PROT_RETROV"/>
    <property type="match status" value="1"/>
</dbReference>
<dbReference type="CDD" id="cd01647">
    <property type="entry name" value="RT_LTR"/>
    <property type="match status" value="1"/>
</dbReference>
<gene>
    <name evidence="20" type="ORF">A4X03_0g7381</name>
</gene>
<evidence type="ECO:0000256" key="8">
    <source>
        <dbReference type="ARBA" id="ARBA00022801"/>
    </source>
</evidence>
<dbReference type="InterPro" id="IPR043128">
    <property type="entry name" value="Rev_trsase/Diguanyl_cyclase"/>
</dbReference>
<dbReference type="GO" id="GO:0015074">
    <property type="term" value="P:DNA integration"/>
    <property type="evidence" value="ECO:0007669"/>
    <property type="project" value="UniProtKB-KW"/>
</dbReference>
<keyword evidence="3" id="KW-0548">Nucleotidyltransferase</keyword>
<dbReference type="InterPro" id="IPR041588">
    <property type="entry name" value="Integrase_H2C2"/>
</dbReference>
<evidence type="ECO:0000256" key="16">
    <source>
        <dbReference type="SAM" id="MobiDB-lite"/>
    </source>
</evidence>
<sequence length="1306" mass="141530">MRPPPHPPDKDEGTAAARPDSGPEKSVMGGTTTLVSTPPSITHGSGLATAMSASMHDDLPLAPDSACLHFVDRGIFHVKRAMPVNDHSPPLVGKTRRFGDVIALPPTAATGTGTGYRNHVPLTVQIRINGTDSRALPSLLDTGASLSIIDADLLQRLGGTPQGQPMRVQGLGDAKTLGWTTVSIFVYGSNLDGRRVHLEFRQDFHVLPRFAPGICLGQDFIASHDVSISPARGRGRIGHYTFPVTERIDGPYGKDVQLVTSDDLVIPSGFQAWVPVGAASLVPGVDYAVAPRLSVSSDESVRLAGPTGMITHRPRAHILLGNYGSASAHLRRGTVVADATAALVGDVAAPTGELFSLTPAATAPVSSPDAVVDTTFDDEDPDPGVPLDIFESTEPAGNSLVQDSATALVDDAFRIGVDSCGQPSLAVIELLRRHKSAFALDGRPGRVDGFDMGIQLRPDVHLRPEAPCRASPAKREAMDAAIDQLLDWDVIEPSSSSVSFPVLMVKQLNKWRFCVDYRQLNTHTIPDRYPLPTIDAIFQTLAGKKWFSALDAIRGYHQLGVKSEDRWKTAFVCHRGLYQYKMVPFGLRNAPAVFQRLMDHILGPLRWSQAVIYIDDTVIATDTLEGHLSALDTLLSSASKVGLKFSPSKCTFAISSLVLLGRKVSGAGVAVWKDRAAAVADLARPSTLHDLYHVLGLFGYYRAFVHRFAEVAAPLTRLLRGWRYETSDGHSSLVNTEGKAAVASRVMIPWEAEQQANASKEAYAAILHQVCIEDEDEPAPDPVGPAAAGLHALTVPLLPPSIARSRWRAWLSTDRLFGPIVRRLEEDAASEEDWVLRDGVLVRCADDRLALPEAGLPALLKTAHDDIGHFGYLKSFLAVSRHFWRPGLSTSVRAWVKHCTVCQQTKSAPKCGSLDIDQDATSPFERISVDLMFGLPLSRSGNDSALAILDTFSRMVLLTPCHHTITADGIAAIVSDRVLRMGWRPKRIVSDSEARMTGSRMSALAFSLGAELIPSSRFHQQANAVERSIQTVQKVLQALSVDSRAHWDRRALPAAELAINSSPSLTTGQRPFDLVFIDHPSIIHAVFDDEEHLGVASFPERLAAASSRLDDARAAIFTARQDQKRRYDARHAPLPTLKPGDQVFVRLKDRPIPHTIGDKMDARKLGPFPVEEVLSPHRIRLRLPADVTVDPVFNVEQVDPVPSSPDPFAPHRARAPDLVVSARDVDPPLSPASAVSAPERAVPGLDLSASSNLPFPASPIESRARRPPARLDDFVLGTMQPRSEDLAAALRGPLARPRSMVVNGRR</sequence>
<dbReference type="InterPro" id="IPR001995">
    <property type="entry name" value="Peptidase_A2_cat"/>
</dbReference>
<dbReference type="InterPro" id="IPR001584">
    <property type="entry name" value="Integrase_cat-core"/>
</dbReference>
<dbReference type="GO" id="GO:0003723">
    <property type="term" value="F:RNA binding"/>
    <property type="evidence" value="ECO:0007669"/>
    <property type="project" value="UniProtKB-KW"/>
</dbReference>
<evidence type="ECO:0000256" key="5">
    <source>
        <dbReference type="ARBA" id="ARBA00022723"/>
    </source>
</evidence>
<evidence type="ECO:0000256" key="14">
    <source>
        <dbReference type="ARBA" id="ARBA00023125"/>
    </source>
</evidence>
<keyword evidence="13" id="KW-0239">DNA-directed DNA polymerase</keyword>
<feature type="domain" description="Peptidase A2" evidence="17">
    <location>
        <begin position="136"/>
        <end position="220"/>
    </location>
</feature>
<keyword evidence="5" id="KW-0479">Metal-binding</keyword>
<dbReference type="SUPFAM" id="SSF56672">
    <property type="entry name" value="DNA/RNA polymerases"/>
    <property type="match status" value="1"/>
</dbReference>
<evidence type="ECO:0000256" key="15">
    <source>
        <dbReference type="ARBA" id="ARBA00023172"/>
    </source>
</evidence>
<dbReference type="SUPFAM" id="SSF50630">
    <property type="entry name" value="Acid proteases"/>
    <property type="match status" value="1"/>
</dbReference>
<dbReference type="Gene3D" id="3.10.10.10">
    <property type="entry name" value="HIV Type 1 Reverse Transcriptase, subunit A, domain 1"/>
    <property type="match status" value="1"/>
</dbReference>
<dbReference type="SUPFAM" id="SSF53098">
    <property type="entry name" value="Ribonuclease H-like"/>
    <property type="match status" value="1"/>
</dbReference>
<evidence type="ECO:0000313" key="20">
    <source>
        <dbReference type="EMBL" id="KAE8245924.1"/>
    </source>
</evidence>
<evidence type="ECO:0000256" key="1">
    <source>
        <dbReference type="ARBA" id="ARBA00022670"/>
    </source>
</evidence>
<keyword evidence="12" id="KW-0695">RNA-directed DNA polymerase</keyword>
<keyword evidence="8" id="KW-0378">Hydrolase</keyword>
<dbReference type="InterPro" id="IPR050951">
    <property type="entry name" value="Retrovirus_Pol_polyprotein"/>
</dbReference>
<keyword evidence="2" id="KW-0808">Transferase</keyword>
<dbReference type="Pfam" id="PF24626">
    <property type="entry name" value="SH3_Tf2-1"/>
    <property type="match status" value="1"/>
</dbReference>
<dbReference type="PANTHER" id="PTHR37984">
    <property type="entry name" value="PROTEIN CBG26694"/>
    <property type="match status" value="1"/>
</dbReference>
<dbReference type="PROSITE" id="PS50994">
    <property type="entry name" value="INTEGRASE"/>
    <property type="match status" value="1"/>
</dbReference>
<feature type="region of interest" description="Disordered" evidence="16">
    <location>
        <begin position="1245"/>
        <end position="1266"/>
    </location>
</feature>
<evidence type="ECO:0000256" key="2">
    <source>
        <dbReference type="ARBA" id="ARBA00022679"/>
    </source>
</evidence>
<keyword evidence="7" id="KW-0255">Endonuclease</keyword>
<evidence type="ECO:0000256" key="13">
    <source>
        <dbReference type="ARBA" id="ARBA00022932"/>
    </source>
</evidence>
<accession>A0A8T8SQS2</accession>
<keyword evidence="9" id="KW-0460">Magnesium</keyword>
<dbReference type="Pfam" id="PF13650">
    <property type="entry name" value="Asp_protease_2"/>
    <property type="match status" value="1"/>
</dbReference>
<dbReference type="GO" id="GO:0006508">
    <property type="term" value="P:proteolysis"/>
    <property type="evidence" value="ECO:0007669"/>
    <property type="project" value="UniProtKB-KW"/>
</dbReference>
<dbReference type="Gene3D" id="3.30.70.270">
    <property type="match status" value="2"/>
</dbReference>
<dbReference type="CDD" id="cd00303">
    <property type="entry name" value="retropepsin_like"/>
    <property type="match status" value="1"/>
</dbReference>
<dbReference type="InterPro" id="IPR056924">
    <property type="entry name" value="SH3_Tf2-1"/>
</dbReference>
<reference evidence="20" key="2">
    <citation type="journal article" date="2019" name="IMA Fungus">
        <title>Genome sequencing and comparison of five Tilletia species to identify candidate genes for the detection of regulated species infecting wheat.</title>
        <authorList>
            <person name="Nguyen H.D.T."/>
            <person name="Sultana T."/>
            <person name="Kesanakurti P."/>
            <person name="Hambleton S."/>
        </authorList>
    </citation>
    <scope>NUCLEOTIDE SEQUENCE</scope>
    <source>
        <strain evidence="20">DAOMC 238032</strain>
    </source>
</reference>
<dbReference type="GO" id="GO:0006310">
    <property type="term" value="P:DNA recombination"/>
    <property type="evidence" value="ECO:0007669"/>
    <property type="project" value="UniProtKB-KW"/>
</dbReference>
<feature type="domain" description="Reverse transcriptase" evidence="18">
    <location>
        <begin position="471"/>
        <end position="671"/>
    </location>
</feature>
<proteinExistence type="predicted"/>
<feature type="non-terminal residue" evidence="20">
    <location>
        <position position="1306"/>
    </location>
</feature>
<dbReference type="PANTHER" id="PTHR37984:SF5">
    <property type="entry name" value="PROTEIN NYNRIN-LIKE"/>
    <property type="match status" value="1"/>
</dbReference>
<evidence type="ECO:0000259" key="18">
    <source>
        <dbReference type="PROSITE" id="PS50878"/>
    </source>
</evidence>
<dbReference type="Gene3D" id="1.10.340.70">
    <property type="match status" value="1"/>
</dbReference>
<evidence type="ECO:0000256" key="7">
    <source>
        <dbReference type="ARBA" id="ARBA00022759"/>
    </source>
</evidence>
<feature type="compositionally biased region" description="Polar residues" evidence="16">
    <location>
        <begin position="29"/>
        <end position="40"/>
    </location>
</feature>
<dbReference type="InterPro" id="IPR012337">
    <property type="entry name" value="RNaseH-like_sf"/>
</dbReference>
<evidence type="ECO:0000256" key="10">
    <source>
        <dbReference type="ARBA" id="ARBA00022884"/>
    </source>
</evidence>
<evidence type="ECO:0000256" key="12">
    <source>
        <dbReference type="ARBA" id="ARBA00022918"/>
    </source>
</evidence>
<comment type="caution">
    <text evidence="20">The sequence shown here is derived from an EMBL/GenBank/DDBJ whole genome shotgun (WGS) entry which is preliminary data.</text>
</comment>
<dbReference type="GO" id="GO:0003677">
    <property type="term" value="F:DNA binding"/>
    <property type="evidence" value="ECO:0007669"/>
    <property type="project" value="UniProtKB-KW"/>
</dbReference>
<evidence type="ECO:0000256" key="6">
    <source>
        <dbReference type="ARBA" id="ARBA00022750"/>
    </source>
</evidence>
<dbReference type="Gene3D" id="3.30.420.10">
    <property type="entry name" value="Ribonuclease H-like superfamily/Ribonuclease H"/>
    <property type="match status" value="1"/>
</dbReference>
<name>A0A8T8SQS2_9BASI</name>
<dbReference type="InterPro" id="IPR021109">
    <property type="entry name" value="Peptidase_aspartic_dom_sf"/>
</dbReference>
<dbReference type="Proteomes" id="UP000077671">
    <property type="component" value="Unassembled WGS sequence"/>
</dbReference>
<keyword evidence="11" id="KW-0229">DNA integration</keyword>
<dbReference type="PROSITE" id="PS50878">
    <property type="entry name" value="RT_POL"/>
    <property type="match status" value="1"/>
</dbReference>
<evidence type="ECO:0000259" key="17">
    <source>
        <dbReference type="PROSITE" id="PS50175"/>
    </source>
</evidence>
<keyword evidence="15" id="KW-0233">DNA recombination</keyword>
<keyword evidence="10" id="KW-0694">RNA-binding</keyword>
<dbReference type="GO" id="GO:0004190">
    <property type="term" value="F:aspartic-type endopeptidase activity"/>
    <property type="evidence" value="ECO:0007669"/>
    <property type="project" value="UniProtKB-KW"/>
</dbReference>